<reference evidence="2" key="1">
    <citation type="journal article" date="2004" name="Nature">
        <title>Genome duplication in the teleost fish Tetraodon nigroviridis reveals the early vertebrate proto-karyotype.</title>
        <authorList>
            <person name="Jaillon O."/>
            <person name="Aury J.-M."/>
            <person name="Brunet F."/>
            <person name="Petit J.-L."/>
            <person name="Stange-Thomann N."/>
            <person name="Mauceli E."/>
            <person name="Bouneau L."/>
            <person name="Fischer C."/>
            <person name="Ozouf-Costaz C."/>
            <person name="Bernot A."/>
            <person name="Nicaud S."/>
            <person name="Jaffe D."/>
            <person name="Fisher S."/>
            <person name="Lutfalla G."/>
            <person name="Dossat C."/>
            <person name="Segurens B."/>
            <person name="Dasilva C."/>
            <person name="Salanoubat M."/>
            <person name="Levy M."/>
            <person name="Boudet N."/>
            <person name="Castellano S."/>
            <person name="Anthouard V."/>
            <person name="Jubin C."/>
            <person name="Castelli V."/>
            <person name="Katinka M."/>
            <person name="Vacherie B."/>
            <person name="Biemont C."/>
            <person name="Skalli Z."/>
            <person name="Cattolico L."/>
            <person name="Poulain J."/>
            <person name="De Berardinis V."/>
            <person name="Cruaud C."/>
            <person name="Duprat S."/>
            <person name="Brottier P."/>
            <person name="Coutanceau J.-P."/>
            <person name="Gouzy J."/>
            <person name="Parra G."/>
            <person name="Lardier G."/>
            <person name="Chapple C."/>
            <person name="McKernan K.J."/>
            <person name="McEwan P."/>
            <person name="Bosak S."/>
            <person name="Kellis M."/>
            <person name="Volff J.-N."/>
            <person name="Guigo R."/>
            <person name="Zody M.C."/>
            <person name="Mesirov J."/>
            <person name="Lindblad-Toh K."/>
            <person name="Birren B."/>
            <person name="Nusbaum C."/>
            <person name="Kahn D."/>
            <person name="Robinson-Rechavi M."/>
            <person name="Laudet V."/>
            <person name="Schachter V."/>
            <person name="Quetier F."/>
            <person name="Saurin W."/>
            <person name="Scarpelli C."/>
            <person name="Wincker P."/>
            <person name="Lander E.S."/>
            <person name="Weissenbach J."/>
            <person name="Roest Crollius H."/>
        </authorList>
    </citation>
    <scope>NUCLEOTIDE SEQUENCE [LARGE SCALE GENOMIC DNA]</scope>
</reference>
<evidence type="ECO:0000313" key="2">
    <source>
        <dbReference type="EMBL" id="CAG00292.1"/>
    </source>
</evidence>
<reference evidence="2" key="2">
    <citation type="submission" date="2004-02" db="EMBL/GenBank/DDBJ databases">
        <authorList>
            <consortium name="Genoscope"/>
            <consortium name="Whitehead Institute Centre for Genome Research"/>
        </authorList>
    </citation>
    <scope>NUCLEOTIDE SEQUENCE</scope>
</reference>
<name>Q4SGE0_TETNG</name>
<dbReference type="EMBL" id="CAAE01014597">
    <property type="protein sequence ID" value="CAG00292.1"/>
    <property type="molecule type" value="Genomic_DNA"/>
</dbReference>
<dbReference type="KEGG" id="tng:GSTEN00018686G001"/>
<gene>
    <name evidence="2" type="ORF">GSTENG00018686001</name>
</gene>
<organism evidence="2">
    <name type="scientific">Tetraodon nigroviridis</name>
    <name type="common">Spotted green pufferfish</name>
    <name type="synonym">Chelonodon nigroviridis</name>
    <dbReference type="NCBI Taxonomy" id="99883"/>
    <lineage>
        <taxon>Eukaryota</taxon>
        <taxon>Metazoa</taxon>
        <taxon>Chordata</taxon>
        <taxon>Craniata</taxon>
        <taxon>Vertebrata</taxon>
        <taxon>Euteleostomi</taxon>
        <taxon>Actinopterygii</taxon>
        <taxon>Neopterygii</taxon>
        <taxon>Teleostei</taxon>
        <taxon>Neoteleostei</taxon>
        <taxon>Acanthomorphata</taxon>
        <taxon>Eupercaria</taxon>
        <taxon>Tetraodontiformes</taxon>
        <taxon>Tetradontoidea</taxon>
        <taxon>Tetraodontidae</taxon>
        <taxon>Tetraodon</taxon>
    </lineage>
</organism>
<comment type="caution">
    <text evidence="2">The sequence shown here is derived from an EMBL/GenBank/DDBJ whole genome shotgun (WGS) entry which is preliminary data.</text>
</comment>
<feature type="region of interest" description="Disordered" evidence="1">
    <location>
        <begin position="74"/>
        <end position="97"/>
    </location>
</feature>
<dbReference type="AlphaFoldDB" id="Q4SGE0"/>
<protein>
    <submittedName>
        <fullName evidence="2">(spotted green pufferfish) hypothetical protein</fullName>
    </submittedName>
</protein>
<evidence type="ECO:0000256" key="1">
    <source>
        <dbReference type="SAM" id="MobiDB-lite"/>
    </source>
</evidence>
<proteinExistence type="predicted"/>
<accession>Q4SGE0</accession>
<sequence length="144" mass="16018">MGAKEERREAQSCVGSYEATWFSHQICFLGVENISEAHEPRVWHRGARATHTASPVVETLSPLSQRHVSASLNQSSAAAERCKEPEQQDVAGSGSTAFHQTRRAASLDPISRTPCILDTADYISLLDLWAPFWLLRGTRKGVWR</sequence>